<dbReference type="Pfam" id="PF02244">
    <property type="entry name" value="Propep_M14"/>
    <property type="match status" value="1"/>
</dbReference>
<feature type="domain" description="Peptidase M14" evidence="18">
    <location>
        <begin position="119"/>
        <end position="416"/>
    </location>
</feature>
<evidence type="ECO:0000256" key="3">
    <source>
        <dbReference type="ARBA" id="ARBA00004613"/>
    </source>
</evidence>
<organism evidence="19 20">
    <name type="scientific">Emydomyces testavorans</name>
    <dbReference type="NCBI Taxonomy" id="2070801"/>
    <lineage>
        <taxon>Eukaryota</taxon>
        <taxon>Fungi</taxon>
        <taxon>Dikarya</taxon>
        <taxon>Ascomycota</taxon>
        <taxon>Pezizomycotina</taxon>
        <taxon>Eurotiomycetes</taxon>
        <taxon>Eurotiomycetidae</taxon>
        <taxon>Onygenales</taxon>
        <taxon>Nannizziopsiaceae</taxon>
        <taxon>Emydomyces</taxon>
    </lineage>
</organism>
<dbReference type="PANTHER" id="PTHR11705">
    <property type="entry name" value="PROTEASE FAMILY M14 CARBOXYPEPTIDASE A,B"/>
    <property type="match status" value="1"/>
</dbReference>
<keyword evidence="14" id="KW-0865">Zymogen</keyword>
<evidence type="ECO:0000256" key="7">
    <source>
        <dbReference type="ARBA" id="ARBA00022670"/>
    </source>
</evidence>
<feature type="active site" description="Proton donor/acceptor" evidence="16">
    <location>
        <position position="382"/>
    </location>
</feature>
<keyword evidence="6" id="KW-0121">Carboxypeptidase</keyword>
<dbReference type="Proteomes" id="UP001219355">
    <property type="component" value="Chromosome 1"/>
</dbReference>
<comment type="subcellular location">
    <subcellularLocation>
        <location evidence="3">Secreted</location>
    </subcellularLocation>
</comment>
<dbReference type="GO" id="GO:0006508">
    <property type="term" value="P:proteolysis"/>
    <property type="evidence" value="ECO:0007669"/>
    <property type="project" value="UniProtKB-KW"/>
</dbReference>
<evidence type="ECO:0000256" key="14">
    <source>
        <dbReference type="ARBA" id="ARBA00023145"/>
    </source>
</evidence>
<comment type="similarity">
    <text evidence="4 16">Belongs to the peptidase M14 family.</text>
</comment>
<dbReference type="Gene3D" id="3.30.70.340">
    <property type="entry name" value="Metallocarboxypeptidase-like"/>
    <property type="match status" value="1"/>
</dbReference>
<dbReference type="PROSITE" id="PS52035">
    <property type="entry name" value="PEPTIDASE_M14"/>
    <property type="match status" value="1"/>
</dbReference>
<dbReference type="SUPFAM" id="SSF53187">
    <property type="entry name" value="Zn-dependent exopeptidases"/>
    <property type="match status" value="1"/>
</dbReference>
<keyword evidence="20" id="KW-1185">Reference proteome</keyword>
<evidence type="ECO:0000256" key="6">
    <source>
        <dbReference type="ARBA" id="ARBA00022645"/>
    </source>
</evidence>
<evidence type="ECO:0000256" key="1">
    <source>
        <dbReference type="ARBA" id="ARBA00001947"/>
    </source>
</evidence>
<keyword evidence="15" id="KW-1015">Disulfide bond</keyword>
<dbReference type="InterPro" id="IPR000834">
    <property type="entry name" value="Peptidase_M14"/>
</dbReference>
<reference evidence="19" key="1">
    <citation type="submission" date="2023-03" db="EMBL/GenBank/DDBJ databases">
        <title>Emydomyces testavorans Genome Sequence.</title>
        <authorList>
            <person name="Hoyer L."/>
        </authorList>
    </citation>
    <scope>NUCLEOTIDE SEQUENCE</scope>
    <source>
        <strain evidence="19">16-2883</strain>
    </source>
</reference>
<keyword evidence="10" id="KW-0378">Hydrolase</keyword>
<evidence type="ECO:0000313" key="19">
    <source>
        <dbReference type="EMBL" id="WEW55768.1"/>
    </source>
</evidence>
<dbReference type="Pfam" id="PF00246">
    <property type="entry name" value="Peptidase_M14"/>
    <property type="match status" value="1"/>
</dbReference>
<dbReference type="Gene3D" id="3.40.630.10">
    <property type="entry name" value="Zn peptidases"/>
    <property type="match status" value="1"/>
</dbReference>
<dbReference type="GO" id="GO:0008270">
    <property type="term" value="F:zinc ion binding"/>
    <property type="evidence" value="ECO:0007669"/>
    <property type="project" value="InterPro"/>
</dbReference>
<evidence type="ECO:0000259" key="18">
    <source>
        <dbReference type="PROSITE" id="PS52035"/>
    </source>
</evidence>
<comment type="function">
    <text evidence="2">Extracellular metalloprotease that contributes to pathogenicity.</text>
</comment>
<evidence type="ECO:0000256" key="9">
    <source>
        <dbReference type="ARBA" id="ARBA00022729"/>
    </source>
</evidence>
<evidence type="ECO:0000256" key="10">
    <source>
        <dbReference type="ARBA" id="ARBA00022801"/>
    </source>
</evidence>
<evidence type="ECO:0000256" key="8">
    <source>
        <dbReference type="ARBA" id="ARBA00022723"/>
    </source>
</evidence>
<evidence type="ECO:0000256" key="12">
    <source>
        <dbReference type="ARBA" id="ARBA00023026"/>
    </source>
</evidence>
<accession>A0AAF0IGJ2</accession>
<evidence type="ECO:0000256" key="11">
    <source>
        <dbReference type="ARBA" id="ARBA00022833"/>
    </source>
</evidence>
<dbReference type="SUPFAM" id="SSF54897">
    <property type="entry name" value="Protease propeptides/inhibitors"/>
    <property type="match status" value="1"/>
</dbReference>
<keyword evidence="13" id="KW-0482">Metalloprotease</keyword>
<keyword evidence="5" id="KW-0964">Secreted</keyword>
<evidence type="ECO:0000256" key="2">
    <source>
        <dbReference type="ARBA" id="ARBA00003091"/>
    </source>
</evidence>
<protein>
    <recommendedName>
        <fullName evidence="18">Peptidase M14 domain-containing protein</fullName>
    </recommendedName>
</protein>
<dbReference type="SMART" id="SM00631">
    <property type="entry name" value="Zn_pept"/>
    <property type="match status" value="1"/>
</dbReference>
<sequence>MKSLAVLSTLAASVLAAAVPGVSYNGYKVVRIPTEGSNYAKVVDVIDTLKLSTWKYPKHAGSNADIVIPPEQLSEFNKAIAGLKTEIMHEDLGAAIEAEAAQLSEYTAGSNATADWFTNYHNYDDHLNWLRDLQRQHSSNSEIVTIGNSYESRPITGIHIWGSQKGKPAVVWHGTIHAREWITTMVVEYMGHRLLTEGNDPAVKAMLDKYDFYVFPVANPDGFVYTQTRDRLWRKNRAPNPGARCPGTDLNRNWPYQWDGPGSSPNPCSETYRGRAPGDAPETKAWVAFLQKTVQSQKVKQYIDWHSYSQLFMTPYGYSCTLRPPNHNQLISLANAFAQAAVAVHDTSFKTGPICNTIYQSNGDSIDWAVDVGKVETAFAAELRDTGRYGFMLPPNQIIPSGEETWAGVKAMFARL</sequence>
<keyword evidence="9 17" id="KW-0732">Signal</keyword>
<keyword evidence="11" id="KW-0862">Zinc</keyword>
<evidence type="ECO:0000256" key="16">
    <source>
        <dbReference type="PROSITE-ProRule" id="PRU01379"/>
    </source>
</evidence>
<dbReference type="CDD" id="cd03860">
    <property type="entry name" value="M14_CP_A-B_like"/>
    <property type="match status" value="1"/>
</dbReference>
<comment type="cofactor">
    <cofactor evidence="1">
        <name>Zn(2+)</name>
        <dbReference type="ChEBI" id="CHEBI:29105"/>
    </cofactor>
</comment>
<evidence type="ECO:0000256" key="5">
    <source>
        <dbReference type="ARBA" id="ARBA00022525"/>
    </source>
</evidence>
<dbReference type="PANTHER" id="PTHR11705:SF143">
    <property type="entry name" value="SLL0236 PROTEIN"/>
    <property type="match status" value="1"/>
</dbReference>
<keyword evidence="12" id="KW-0843">Virulence</keyword>
<keyword evidence="7" id="KW-0645">Protease</keyword>
<evidence type="ECO:0000256" key="17">
    <source>
        <dbReference type="SAM" id="SignalP"/>
    </source>
</evidence>
<dbReference type="PRINTS" id="PR00765">
    <property type="entry name" value="CRBOXYPTASEA"/>
</dbReference>
<evidence type="ECO:0000256" key="15">
    <source>
        <dbReference type="ARBA" id="ARBA00023157"/>
    </source>
</evidence>
<dbReference type="InterPro" id="IPR003146">
    <property type="entry name" value="M14A_act_pep"/>
</dbReference>
<evidence type="ECO:0000256" key="13">
    <source>
        <dbReference type="ARBA" id="ARBA00023049"/>
    </source>
</evidence>
<dbReference type="GO" id="GO:0005576">
    <property type="term" value="C:extracellular region"/>
    <property type="evidence" value="ECO:0007669"/>
    <property type="project" value="UniProtKB-SubCell"/>
</dbReference>
<evidence type="ECO:0000313" key="20">
    <source>
        <dbReference type="Proteomes" id="UP001219355"/>
    </source>
</evidence>
<dbReference type="AlphaFoldDB" id="A0AAF0IGJ2"/>
<feature type="signal peptide" evidence="17">
    <location>
        <begin position="1"/>
        <end position="16"/>
    </location>
</feature>
<proteinExistence type="inferred from homology"/>
<dbReference type="EMBL" id="CP120627">
    <property type="protein sequence ID" value="WEW55768.1"/>
    <property type="molecule type" value="Genomic_DNA"/>
</dbReference>
<evidence type="ECO:0000256" key="4">
    <source>
        <dbReference type="ARBA" id="ARBA00005988"/>
    </source>
</evidence>
<dbReference type="GO" id="GO:0004181">
    <property type="term" value="F:metallocarboxypeptidase activity"/>
    <property type="evidence" value="ECO:0007669"/>
    <property type="project" value="InterPro"/>
</dbReference>
<dbReference type="FunFam" id="3.40.630.10:FF:000165">
    <property type="entry name" value="Glucan 1,4-alpha-glucosidase, putative"/>
    <property type="match status" value="1"/>
</dbReference>
<keyword evidence="8" id="KW-0479">Metal-binding</keyword>
<gene>
    <name evidence="19" type="ORF">PRK78_001201</name>
</gene>
<name>A0AAF0IGJ2_9EURO</name>
<feature type="chain" id="PRO_5041976397" description="Peptidase M14 domain-containing protein" evidence="17">
    <location>
        <begin position="17"/>
        <end position="416"/>
    </location>
</feature>
<dbReference type="InterPro" id="IPR036990">
    <property type="entry name" value="M14A-like_propep"/>
</dbReference>